<dbReference type="CDD" id="cd06550">
    <property type="entry name" value="TM_ABC_iron-siderophores_like"/>
    <property type="match status" value="1"/>
</dbReference>
<feature type="transmembrane region" description="Helical" evidence="10">
    <location>
        <begin position="177"/>
        <end position="196"/>
    </location>
</feature>
<dbReference type="FunFam" id="1.10.3470.10:FF:000004">
    <property type="entry name" value="Iron compound ABC transporter, permease"/>
    <property type="match status" value="1"/>
</dbReference>
<dbReference type="Pfam" id="PF01032">
    <property type="entry name" value="FecCD"/>
    <property type="match status" value="1"/>
</dbReference>
<evidence type="ECO:0000256" key="5">
    <source>
        <dbReference type="ARBA" id="ARBA00022496"/>
    </source>
</evidence>
<evidence type="ECO:0000256" key="7">
    <source>
        <dbReference type="ARBA" id="ARBA00022989"/>
    </source>
</evidence>
<dbReference type="Proteomes" id="UP000664218">
    <property type="component" value="Unassembled WGS sequence"/>
</dbReference>
<feature type="transmembrane region" description="Helical" evidence="10">
    <location>
        <begin position="264"/>
        <end position="285"/>
    </location>
</feature>
<keyword evidence="5" id="KW-0410">Iron transport</keyword>
<evidence type="ECO:0000256" key="2">
    <source>
        <dbReference type="ARBA" id="ARBA00007935"/>
    </source>
</evidence>
<keyword evidence="5" id="KW-0406">Ion transport</keyword>
<feature type="transmembrane region" description="Helical" evidence="10">
    <location>
        <begin position="233"/>
        <end position="252"/>
    </location>
</feature>
<keyword evidence="8" id="KW-0408">Iron</keyword>
<evidence type="ECO:0000256" key="3">
    <source>
        <dbReference type="ARBA" id="ARBA00022448"/>
    </source>
</evidence>
<accession>A0A939H660</accession>
<name>A0A939H660_9CLOT</name>
<keyword evidence="7 10" id="KW-1133">Transmembrane helix</keyword>
<reference evidence="11" key="1">
    <citation type="submission" date="2021-03" db="EMBL/GenBank/DDBJ databases">
        <title>Proteiniclasticum marinus sp. nov., isolated from tidal flat sediment.</title>
        <authorList>
            <person name="Namirimu T."/>
            <person name="Yang J.-A."/>
            <person name="Yang S.-H."/>
            <person name="Kim Y.-J."/>
            <person name="Kwon K.K."/>
        </authorList>
    </citation>
    <scope>NUCLEOTIDE SEQUENCE</scope>
    <source>
        <strain evidence="11">SCR006</strain>
    </source>
</reference>
<evidence type="ECO:0000256" key="8">
    <source>
        <dbReference type="ARBA" id="ARBA00023004"/>
    </source>
</evidence>
<dbReference type="GO" id="GO:0033214">
    <property type="term" value="P:siderophore-iron import into cell"/>
    <property type="evidence" value="ECO:0007669"/>
    <property type="project" value="TreeGrafter"/>
</dbReference>
<dbReference type="SUPFAM" id="SSF81345">
    <property type="entry name" value="ABC transporter involved in vitamin B12 uptake, BtuC"/>
    <property type="match status" value="1"/>
</dbReference>
<keyword evidence="9 10" id="KW-0472">Membrane</keyword>
<dbReference type="InterPro" id="IPR000522">
    <property type="entry name" value="ABC_transptr_permease_BtuC"/>
</dbReference>
<keyword evidence="3" id="KW-0813">Transport</keyword>
<evidence type="ECO:0000313" key="11">
    <source>
        <dbReference type="EMBL" id="MBO1263841.1"/>
    </source>
</evidence>
<keyword evidence="12" id="KW-1185">Reference proteome</keyword>
<comment type="subcellular location">
    <subcellularLocation>
        <location evidence="1">Cell membrane</location>
        <topology evidence="1">Multi-pass membrane protein</topology>
    </subcellularLocation>
</comment>
<evidence type="ECO:0000256" key="9">
    <source>
        <dbReference type="ARBA" id="ARBA00023136"/>
    </source>
</evidence>
<dbReference type="InterPro" id="IPR037294">
    <property type="entry name" value="ABC_BtuC-like"/>
</dbReference>
<dbReference type="AlphaFoldDB" id="A0A939H660"/>
<feature type="transmembrane region" description="Helical" evidence="10">
    <location>
        <begin position="78"/>
        <end position="100"/>
    </location>
</feature>
<organism evidence="11 12">
    <name type="scientific">Proteiniclasticum aestuarii</name>
    <dbReference type="NCBI Taxonomy" id="2817862"/>
    <lineage>
        <taxon>Bacteria</taxon>
        <taxon>Bacillati</taxon>
        <taxon>Bacillota</taxon>
        <taxon>Clostridia</taxon>
        <taxon>Eubacteriales</taxon>
        <taxon>Clostridiaceae</taxon>
        <taxon>Proteiniclasticum</taxon>
    </lineage>
</organism>
<evidence type="ECO:0000256" key="6">
    <source>
        <dbReference type="ARBA" id="ARBA00022692"/>
    </source>
</evidence>
<keyword evidence="4" id="KW-1003">Cell membrane</keyword>
<feature type="transmembrane region" description="Helical" evidence="10">
    <location>
        <begin position="46"/>
        <end position="66"/>
    </location>
</feature>
<dbReference type="GO" id="GO:0005886">
    <property type="term" value="C:plasma membrane"/>
    <property type="evidence" value="ECO:0007669"/>
    <property type="project" value="UniProtKB-SubCell"/>
</dbReference>
<comment type="caution">
    <text evidence="11">The sequence shown here is derived from an EMBL/GenBank/DDBJ whole genome shotgun (WGS) entry which is preliminary data.</text>
</comment>
<evidence type="ECO:0000256" key="10">
    <source>
        <dbReference type="SAM" id="Phobius"/>
    </source>
</evidence>
<dbReference type="PANTHER" id="PTHR30472:SF27">
    <property type="entry name" value="PETROBACTIN IMPORT SYSTEM PERMEASE PROTEIN YCLN"/>
    <property type="match status" value="1"/>
</dbReference>
<sequence length="315" mass="34539">MKNKHLMITAIILSVVSLFIGAKNLSFEQLIQGGEMEMLVLLLSRVPRLISILVTGMALSVSGLIMQQITRNKFVSPSTAATMDSARFGIMFSMILLPGLHVMGKMAIAFTFALLGTFLFMYILRKIKVKNVVIIPLVGIMLGNLIDSITTFVAYRFDLIQNINSWLQGSFSMVTKGRYEIIYITIPLGLLAYFFANKFTIAGMGEDFSKNLGLNYNLVVNIGLTIVSLISSAVLVTIGSIPFIGLIVPNIVSMIRGDNLKNSLGTTALLGAVFLLFSDILGRIIIYPYEISISLTVGVLGSIIFIYLIFKGVRK</sequence>
<feature type="transmembrane region" description="Helical" evidence="10">
    <location>
        <begin position="291"/>
        <end position="310"/>
    </location>
</feature>
<gene>
    <name evidence="11" type="ORF">J3A84_02120</name>
</gene>
<feature type="transmembrane region" description="Helical" evidence="10">
    <location>
        <begin position="131"/>
        <end position="157"/>
    </location>
</feature>
<dbReference type="RefSeq" id="WP_207598344.1">
    <property type="nucleotide sequence ID" value="NZ_JAFNJU010000001.1"/>
</dbReference>
<dbReference type="GO" id="GO:0022857">
    <property type="term" value="F:transmembrane transporter activity"/>
    <property type="evidence" value="ECO:0007669"/>
    <property type="project" value="InterPro"/>
</dbReference>
<dbReference type="PANTHER" id="PTHR30472">
    <property type="entry name" value="FERRIC ENTEROBACTIN TRANSPORT SYSTEM PERMEASE PROTEIN"/>
    <property type="match status" value="1"/>
</dbReference>
<proteinExistence type="inferred from homology"/>
<comment type="similarity">
    <text evidence="2">Belongs to the binding-protein-dependent transport system permease family. FecCD subfamily.</text>
</comment>
<dbReference type="EMBL" id="JAFNJU010000001">
    <property type="protein sequence ID" value="MBO1263841.1"/>
    <property type="molecule type" value="Genomic_DNA"/>
</dbReference>
<keyword evidence="6 10" id="KW-0812">Transmembrane</keyword>
<dbReference type="Gene3D" id="1.10.3470.10">
    <property type="entry name" value="ABC transporter involved in vitamin B12 uptake, BtuC"/>
    <property type="match status" value="1"/>
</dbReference>
<evidence type="ECO:0000313" key="12">
    <source>
        <dbReference type="Proteomes" id="UP000664218"/>
    </source>
</evidence>
<evidence type="ECO:0000256" key="1">
    <source>
        <dbReference type="ARBA" id="ARBA00004651"/>
    </source>
</evidence>
<protein>
    <submittedName>
        <fullName evidence="11">ABC transporter permease</fullName>
    </submittedName>
</protein>
<feature type="transmembrane region" description="Helical" evidence="10">
    <location>
        <begin position="106"/>
        <end position="124"/>
    </location>
</feature>
<evidence type="ECO:0000256" key="4">
    <source>
        <dbReference type="ARBA" id="ARBA00022475"/>
    </source>
</evidence>